<dbReference type="Proteomes" id="UP001152795">
    <property type="component" value="Unassembled WGS sequence"/>
</dbReference>
<reference evidence="2" key="1">
    <citation type="submission" date="2020-04" db="EMBL/GenBank/DDBJ databases">
        <authorList>
            <person name="Alioto T."/>
            <person name="Alioto T."/>
            <person name="Gomez Garrido J."/>
        </authorList>
    </citation>
    <scope>NUCLEOTIDE SEQUENCE</scope>
    <source>
        <strain evidence="2">A484AB</strain>
    </source>
</reference>
<dbReference type="AlphaFoldDB" id="A0A7D9HBQ0"/>
<comment type="caution">
    <text evidence="2">The sequence shown here is derived from an EMBL/GenBank/DDBJ whole genome shotgun (WGS) entry which is preliminary data.</text>
</comment>
<gene>
    <name evidence="2" type="ORF">PACLA_8A045049</name>
</gene>
<feature type="compositionally biased region" description="Polar residues" evidence="1">
    <location>
        <begin position="207"/>
        <end position="227"/>
    </location>
</feature>
<evidence type="ECO:0000313" key="2">
    <source>
        <dbReference type="EMBL" id="CAB3980686.1"/>
    </source>
</evidence>
<dbReference type="EMBL" id="CACRXK020000314">
    <property type="protein sequence ID" value="CAB3980686.1"/>
    <property type="molecule type" value="Genomic_DNA"/>
</dbReference>
<accession>A0A7D9HBQ0</accession>
<sequence length="227" mass="23573">MTRRNNRSTYGSTWVWGTEGTGAAFAKTKIFSLAATGFGNFVMHTSASQTQTVSSSSSIQTYSPCTTSAVSCVVDPSNCNLIRETISAGPTYALSSVSTHLPLPDIPSQAGSSLSAQVQDISASSTINRPRDIVVQQTPHPSTTSVSGFVVDPPCAITLQTTSIVTTQTDVPSPASTQRSHPNVTSQAGPSTKSSLPAQCLQGIPVPTSSHPRAQPNVSSDTANFQG</sequence>
<organism evidence="2 3">
    <name type="scientific">Paramuricea clavata</name>
    <name type="common">Red gorgonian</name>
    <name type="synonym">Violescent sea-whip</name>
    <dbReference type="NCBI Taxonomy" id="317549"/>
    <lineage>
        <taxon>Eukaryota</taxon>
        <taxon>Metazoa</taxon>
        <taxon>Cnidaria</taxon>
        <taxon>Anthozoa</taxon>
        <taxon>Octocorallia</taxon>
        <taxon>Malacalcyonacea</taxon>
        <taxon>Plexauridae</taxon>
        <taxon>Paramuricea</taxon>
    </lineage>
</organism>
<evidence type="ECO:0000313" key="3">
    <source>
        <dbReference type="Proteomes" id="UP001152795"/>
    </source>
</evidence>
<evidence type="ECO:0000256" key="1">
    <source>
        <dbReference type="SAM" id="MobiDB-lite"/>
    </source>
</evidence>
<keyword evidence="3" id="KW-1185">Reference proteome</keyword>
<name>A0A7D9HBQ0_PARCT</name>
<feature type="compositionally biased region" description="Polar residues" evidence="1">
    <location>
        <begin position="170"/>
        <end position="197"/>
    </location>
</feature>
<feature type="region of interest" description="Disordered" evidence="1">
    <location>
        <begin position="168"/>
        <end position="227"/>
    </location>
</feature>
<proteinExistence type="predicted"/>
<protein>
    <submittedName>
        <fullName evidence="2">Uncharacterized protein</fullName>
    </submittedName>
</protein>